<keyword evidence="1" id="KW-0812">Transmembrane</keyword>
<dbReference type="EMBL" id="CP049742">
    <property type="protein sequence ID" value="QPC48151.1"/>
    <property type="molecule type" value="Genomic_DNA"/>
</dbReference>
<name>A0A7S8CDV9_9BACI</name>
<feature type="transmembrane region" description="Helical" evidence="1">
    <location>
        <begin position="28"/>
        <end position="48"/>
    </location>
</feature>
<evidence type="ECO:0000256" key="1">
    <source>
        <dbReference type="SAM" id="Phobius"/>
    </source>
</evidence>
<evidence type="ECO:0000313" key="3">
    <source>
        <dbReference type="Proteomes" id="UP000593626"/>
    </source>
</evidence>
<feature type="transmembrane region" description="Helical" evidence="1">
    <location>
        <begin position="93"/>
        <end position="111"/>
    </location>
</feature>
<proteinExistence type="predicted"/>
<dbReference type="RefSeq" id="WP_239672834.1">
    <property type="nucleotide sequence ID" value="NZ_CP049742.1"/>
</dbReference>
<feature type="transmembrane region" description="Helical" evidence="1">
    <location>
        <begin position="60"/>
        <end position="81"/>
    </location>
</feature>
<dbReference type="KEGG" id="mcui:G8O30_15035"/>
<gene>
    <name evidence="2" type="ORF">G8O30_15035</name>
</gene>
<protein>
    <submittedName>
        <fullName evidence="2">Uncharacterized protein</fullName>
    </submittedName>
</protein>
<dbReference type="AlphaFoldDB" id="A0A7S8CDV9"/>
<reference evidence="2 3" key="1">
    <citation type="submission" date="2019-07" db="EMBL/GenBank/DDBJ databases">
        <title>Genome sequence of 2 isolates from Red Sea Mangroves.</title>
        <authorList>
            <person name="Sefrji F."/>
            <person name="Michoud G."/>
            <person name="Merlino G."/>
            <person name="Daffonchio D."/>
        </authorList>
    </citation>
    <scope>NUCLEOTIDE SEQUENCE [LARGE SCALE GENOMIC DNA]</scope>
    <source>
        <strain evidence="2 3">R1DC41</strain>
    </source>
</reference>
<feature type="transmembrane region" description="Helical" evidence="1">
    <location>
        <begin position="6"/>
        <end position="21"/>
    </location>
</feature>
<dbReference type="Proteomes" id="UP000593626">
    <property type="component" value="Chromosome"/>
</dbReference>
<keyword evidence="3" id="KW-1185">Reference proteome</keyword>
<keyword evidence="1" id="KW-0472">Membrane</keyword>
<evidence type="ECO:0000313" key="2">
    <source>
        <dbReference type="EMBL" id="QPC48151.1"/>
    </source>
</evidence>
<keyword evidence="1" id="KW-1133">Transmembrane helix</keyword>
<organism evidence="2 3">
    <name type="scientific">Mangrovibacillus cuniculi</name>
    <dbReference type="NCBI Taxonomy" id="2593652"/>
    <lineage>
        <taxon>Bacteria</taxon>
        <taxon>Bacillati</taxon>
        <taxon>Bacillota</taxon>
        <taxon>Bacilli</taxon>
        <taxon>Bacillales</taxon>
        <taxon>Bacillaceae</taxon>
        <taxon>Mangrovibacillus</taxon>
    </lineage>
</organism>
<accession>A0A7S8CDV9</accession>
<sequence>MSFFLWTIYLGVLGLSLVAYVKEEWRKYTILGLIDFIISIVTWFGLFSFVTGQTIFTQEIWRIVFVVGLCWDIAGSLFFPHKLTSREMEEGPFFLRFASLLFIFPLYYGIYQLAFI</sequence>